<protein>
    <submittedName>
        <fullName evidence="2">Uncharacterized protein</fullName>
    </submittedName>
</protein>
<dbReference type="EMBL" id="JANIBM010000004">
    <property type="protein sequence ID" value="MCQ8180527.1"/>
    <property type="molecule type" value="Genomic_DNA"/>
</dbReference>
<keyword evidence="1" id="KW-0812">Transmembrane</keyword>
<sequence length="122" mass="14126">MTVLCFARWIPMVSRTLFRKPSQRFVMRRRASVYRSHSAGRLGPKLITVCLDFDERVIRMGYGDFTAVELLRDTGVASEKQQFWGYLGVKSGSFYTTFGLLTPFLCFFTTYLLGWAIPTRFI</sequence>
<organism evidence="2 3">
    <name type="scientific">Methylomonas aurea</name>
    <dbReference type="NCBI Taxonomy" id="2952224"/>
    <lineage>
        <taxon>Bacteria</taxon>
        <taxon>Pseudomonadati</taxon>
        <taxon>Pseudomonadota</taxon>
        <taxon>Gammaproteobacteria</taxon>
        <taxon>Methylococcales</taxon>
        <taxon>Methylococcaceae</taxon>
        <taxon>Methylomonas</taxon>
    </lineage>
</organism>
<proteinExistence type="predicted"/>
<dbReference type="RefSeq" id="WP_256609891.1">
    <property type="nucleotide sequence ID" value="NZ_JANIBM010000004.1"/>
</dbReference>
<keyword evidence="3" id="KW-1185">Reference proteome</keyword>
<dbReference type="Proteomes" id="UP001524569">
    <property type="component" value="Unassembled WGS sequence"/>
</dbReference>
<name>A0ABT1UE69_9GAMM</name>
<feature type="transmembrane region" description="Helical" evidence="1">
    <location>
        <begin position="94"/>
        <end position="117"/>
    </location>
</feature>
<accession>A0ABT1UE69</accession>
<keyword evidence="1" id="KW-1133">Transmembrane helix</keyword>
<evidence type="ECO:0000256" key="1">
    <source>
        <dbReference type="SAM" id="Phobius"/>
    </source>
</evidence>
<gene>
    <name evidence="2" type="ORF">NP603_05375</name>
</gene>
<comment type="caution">
    <text evidence="2">The sequence shown here is derived from an EMBL/GenBank/DDBJ whole genome shotgun (WGS) entry which is preliminary data.</text>
</comment>
<reference evidence="2 3" key="1">
    <citation type="submission" date="2022-07" db="EMBL/GenBank/DDBJ databases">
        <title>Methylomonas rivi sp. nov., Methylomonas rosea sp. nov., Methylomonas aureus sp. nov. and Methylomonas subterranea sp. nov., four novel methanotrophs isolated from a freshwater creek and the deep terrestrial subsurface.</title>
        <authorList>
            <person name="Abin C."/>
            <person name="Sankaranarayanan K."/>
            <person name="Garner C."/>
            <person name="Sindelar R."/>
            <person name="Kotary K."/>
            <person name="Garner R."/>
            <person name="Barclay S."/>
            <person name="Lawson P."/>
            <person name="Krumholz L."/>
        </authorList>
    </citation>
    <scope>NUCLEOTIDE SEQUENCE [LARGE SCALE GENOMIC DNA]</scope>
    <source>
        <strain evidence="2 3">SURF-1</strain>
    </source>
</reference>
<keyword evidence="1" id="KW-0472">Membrane</keyword>
<evidence type="ECO:0000313" key="3">
    <source>
        <dbReference type="Proteomes" id="UP001524569"/>
    </source>
</evidence>
<evidence type="ECO:0000313" key="2">
    <source>
        <dbReference type="EMBL" id="MCQ8180527.1"/>
    </source>
</evidence>